<dbReference type="PANTHER" id="PTHR35869">
    <property type="entry name" value="OUTER-MEMBRANE LIPOPROTEIN CARRIER PROTEIN"/>
    <property type="match status" value="1"/>
</dbReference>
<feature type="signal peptide" evidence="10">
    <location>
        <begin position="1"/>
        <end position="20"/>
    </location>
</feature>
<sequence length="206" mass="22380" precursor="true">MRLTHLFALAAVMFASTAIAGARDDFKSFTAGLKGLDGEFTQKVFDANGRLKETSSGTVAVSAPRQFRWEYLTPYPQLIVADGKTVWIHDPDLEQVTRKPQGVEEQNNPLAALIDPARLDAQYNVVEEGEADGLSWLTLAPKTEGDASFSSARLGFRSGALAKMDVVDALGQRTEIEFSPWIRNPSFARGTFSFTPPPGTDVIGEG</sequence>
<evidence type="ECO:0000256" key="6">
    <source>
        <dbReference type="ARBA" id="ARBA00022729"/>
    </source>
</evidence>
<evidence type="ECO:0000256" key="7">
    <source>
        <dbReference type="ARBA" id="ARBA00022764"/>
    </source>
</evidence>
<feature type="chain" id="PRO_5022276660" description="Outer-membrane lipoprotein carrier protein" evidence="10">
    <location>
        <begin position="21"/>
        <end position="206"/>
    </location>
</feature>
<dbReference type="Pfam" id="PF03548">
    <property type="entry name" value="LolA"/>
    <property type="match status" value="1"/>
</dbReference>
<dbReference type="InterPro" id="IPR018323">
    <property type="entry name" value="OM_lipoprot_carrier_LolA_Pbac"/>
</dbReference>
<dbReference type="RefSeq" id="WP_141623366.1">
    <property type="nucleotide sequence ID" value="NZ_CP041242.1"/>
</dbReference>
<dbReference type="InterPro" id="IPR029046">
    <property type="entry name" value="LolA/LolB/LppX"/>
</dbReference>
<keyword evidence="5 10" id="KW-0813">Transport</keyword>
<dbReference type="OrthoDB" id="9787361at2"/>
<comment type="subcellular location">
    <subcellularLocation>
        <location evidence="1 10">Periplasm</location>
    </subcellularLocation>
</comment>
<protein>
    <recommendedName>
        <fullName evidence="4 10">Outer-membrane lipoprotein carrier protein</fullName>
    </recommendedName>
</protein>
<evidence type="ECO:0000256" key="8">
    <source>
        <dbReference type="ARBA" id="ARBA00022927"/>
    </source>
</evidence>
<evidence type="ECO:0000313" key="12">
    <source>
        <dbReference type="Proteomes" id="UP000317199"/>
    </source>
</evidence>
<comment type="subunit">
    <text evidence="3 10">Monomer.</text>
</comment>
<evidence type="ECO:0000256" key="2">
    <source>
        <dbReference type="ARBA" id="ARBA00007615"/>
    </source>
</evidence>
<accession>A0A514BSN4</accession>
<dbReference type="KEGG" id="lyj:FKV23_07905"/>
<dbReference type="HAMAP" id="MF_00240">
    <property type="entry name" value="LolA"/>
    <property type="match status" value="1"/>
</dbReference>
<evidence type="ECO:0000313" key="11">
    <source>
        <dbReference type="EMBL" id="QDH70029.1"/>
    </source>
</evidence>
<keyword evidence="12" id="KW-1185">Reference proteome</keyword>
<keyword evidence="9 10" id="KW-0143">Chaperone</keyword>
<dbReference type="GO" id="GO:0030288">
    <property type="term" value="C:outer membrane-bounded periplasmic space"/>
    <property type="evidence" value="ECO:0007669"/>
    <property type="project" value="TreeGrafter"/>
</dbReference>
<evidence type="ECO:0000256" key="10">
    <source>
        <dbReference type="HAMAP-Rule" id="MF_00240"/>
    </source>
</evidence>
<dbReference type="InterPro" id="IPR004564">
    <property type="entry name" value="OM_lipoprot_carrier_LolA-like"/>
</dbReference>
<dbReference type="Gene3D" id="2.50.20.10">
    <property type="entry name" value="Lipoprotein localisation LolA/LolB/LppX"/>
    <property type="match status" value="1"/>
</dbReference>
<evidence type="ECO:0000256" key="9">
    <source>
        <dbReference type="ARBA" id="ARBA00023186"/>
    </source>
</evidence>
<proteinExistence type="inferred from homology"/>
<dbReference type="PANTHER" id="PTHR35869:SF1">
    <property type="entry name" value="OUTER-MEMBRANE LIPOPROTEIN CARRIER PROTEIN"/>
    <property type="match status" value="1"/>
</dbReference>
<dbReference type="CDD" id="cd16325">
    <property type="entry name" value="LolA"/>
    <property type="match status" value="1"/>
</dbReference>
<gene>
    <name evidence="10 11" type="primary">lolA</name>
    <name evidence="11" type="ORF">FKV23_07905</name>
</gene>
<dbReference type="GO" id="GO:0042953">
    <property type="term" value="P:lipoprotein transport"/>
    <property type="evidence" value="ECO:0007669"/>
    <property type="project" value="InterPro"/>
</dbReference>
<evidence type="ECO:0000256" key="5">
    <source>
        <dbReference type="ARBA" id="ARBA00022448"/>
    </source>
</evidence>
<reference evidence="11 12" key="1">
    <citation type="submission" date="2019-06" db="EMBL/GenBank/DDBJ databases">
        <title>Lysobacter alkalisoli sp. nov. isolated from saline-alkali soil.</title>
        <authorList>
            <person name="Sun J.-Q."/>
            <person name="Xu L."/>
        </authorList>
    </citation>
    <scope>NUCLEOTIDE SEQUENCE [LARGE SCALE GENOMIC DNA]</scope>
    <source>
        <strain evidence="11 12">SJ-36</strain>
    </source>
</reference>
<dbReference type="EMBL" id="CP041242">
    <property type="protein sequence ID" value="QDH70029.1"/>
    <property type="molecule type" value="Genomic_DNA"/>
</dbReference>
<dbReference type="Proteomes" id="UP000317199">
    <property type="component" value="Chromosome"/>
</dbReference>
<keyword evidence="8 10" id="KW-0653">Protein transport</keyword>
<keyword evidence="6 10" id="KW-0732">Signal</keyword>
<name>A0A514BSN4_9GAMM</name>
<dbReference type="SUPFAM" id="SSF89392">
    <property type="entry name" value="Prokaryotic lipoproteins and lipoprotein localization factors"/>
    <property type="match status" value="1"/>
</dbReference>
<dbReference type="NCBIfam" id="TIGR00547">
    <property type="entry name" value="lolA"/>
    <property type="match status" value="1"/>
</dbReference>
<evidence type="ECO:0000256" key="1">
    <source>
        <dbReference type="ARBA" id="ARBA00004418"/>
    </source>
</evidence>
<evidence type="ECO:0000256" key="4">
    <source>
        <dbReference type="ARBA" id="ARBA00014035"/>
    </source>
</evidence>
<organism evidence="11 12">
    <name type="scientific">Marilutibacter alkalisoli</name>
    <dbReference type="NCBI Taxonomy" id="2591633"/>
    <lineage>
        <taxon>Bacteria</taxon>
        <taxon>Pseudomonadati</taxon>
        <taxon>Pseudomonadota</taxon>
        <taxon>Gammaproteobacteria</taxon>
        <taxon>Lysobacterales</taxon>
        <taxon>Lysobacteraceae</taxon>
        <taxon>Marilutibacter</taxon>
    </lineage>
</organism>
<keyword evidence="7 10" id="KW-0574">Periplasm</keyword>
<dbReference type="AlphaFoldDB" id="A0A514BSN4"/>
<comment type="similarity">
    <text evidence="2 10">Belongs to the LolA family.</text>
</comment>
<keyword evidence="11" id="KW-0449">Lipoprotein</keyword>
<comment type="function">
    <text evidence="10">Participates in the translocation of lipoproteins from the inner membrane to the outer membrane. Only forms a complex with a lipoprotein if the residue after the N-terminal Cys is not an aspartate (The Asp acts as a targeting signal to indicate that the lipoprotein should stay in the inner membrane).</text>
</comment>
<evidence type="ECO:0000256" key="3">
    <source>
        <dbReference type="ARBA" id="ARBA00011245"/>
    </source>
</evidence>
<dbReference type="GO" id="GO:0044874">
    <property type="term" value="P:lipoprotein localization to outer membrane"/>
    <property type="evidence" value="ECO:0007669"/>
    <property type="project" value="UniProtKB-UniRule"/>
</dbReference>